<evidence type="ECO:0000313" key="2">
    <source>
        <dbReference type="EMBL" id="ODV77930.1"/>
    </source>
</evidence>
<dbReference type="InterPro" id="IPR051726">
    <property type="entry name" value="Chitin_Synth_Reg"/>
</dbReference>
<keyword evidence="1" id="KW-0677">Repeat</keyword>
<accession>A0A1E4SEM6</accession>
<dbReference type="STRING" id="984487.A0A1E4SEM6"/>
<dbReference type="Proteomes" id="UP000094285">
    <property type="component" value="Unassembled WGS sequence"/>
</dbReference>
<sequence>MNPGVAGAGVPSSKSQDPIINTKIAEFTRLRKIIASGNKSIEYRLRWVKMLMTATNFKLYAYINIKGEPIPPEQAAFNKTLFVKSSVTHLVKLLREFEAGKDRHLDVKHEVYFIYACLLKSDYHTSYNQDFGIPKNIPGAVEYFEKCLELHPTDFKTMYKLGDIYEYELDQFDRALEYYKQSAKGYNRAIYKISLLYLNVPEIRNIKFLRYLEDLSNIDPLDIRLDPEDKEDLEEVIGLACYQLGRVYEGIYPGDLTSNDEFVQRALELAPVNYAKSLTYYNKSAKLNCLLAQVKLGLIYEFGELNRPQNANKSIQWYLRAASSPLPFKRHPDAMLGLSRWNVIGSQGVSKHVPMPNPDKAVMWCDRAFKEFGSADAAFYMGELTEMGVCPGDPTPWYTRAYEMGHPEASAKLGFA</sequence>
<evidence type="ECO:0000256" key="1">
    <source>
        <dbReference type="ARBA" id="ARBA00022737"/>
    </source>
</evidence>
<name>A0A1E4SEM6_9ASCO</name>
<dbReference type="OrthoDB" id="272077at2759"/>
<dbReference type="SUPFAM" id="SSF48452">
    <property type="entry name" value="TPR-like"/>
    <property type="match status" value="1"/>
</dbReference>
<dbReference type="GeneID" id="30984553"/>
<reference evidence="3" key="1">
    <citation type="submission" date="2016-05" db="EMBL/GenBank/DDBJ databases">
        <title>Comparative genomics of biotechnologically important yeasts.</title>
        <authorList>
            <consortium name="DOE Joint Genome Institute"/>
            <person name="Riley R."/>
            <person name="Haridas S."/>
            <person name="Wolfe K.H."/>
            <person name="Lopes M.R."/>
            <person name="Hittinger C.T."/>
            <person name="Goker M."/>
            <person name="Salamov A."/>
            <person name="Wisecaver J."/>
            <person name="Long T.M."/>
            <person name="Aerts A.L."/>
            <person name="Barry K."/>
            <person name="Choi C."/>
            <person name="Clum A."/>
            <person name="Coughlan A.Y."/>
            <person name="Deshpande S."/>
            <person name="Douglass A.P."/>
            <person name="Hanson S.J."/>
            <person name="Klenk H.-P."/>
            <person name="Labutti K."/>
            <person name="Lapidus A."/>
            <person name="Lindquist E."/>
            <person name="Lipzen A."/>
            <person name="Meier-Kolthoff J.P."/>
            <person name="Ohm R.A."/>
            <person name="Otillar R.P."/>
            <person name="Pangilinan J."/>
            <person name="Peng Y."/>
            <person name="Rokas A."/>
            <person name="Rosa C.A."/>
            <person name="Scheuner C."/>
            <person name="Sibirny A.A."/>
            <person name="Slot J.C."/>
            <person name="Stielow J.B."/>
            <person name="Sun H."/>
            <person name="Kurtzman C.P."/>
            <person name="Blackwell M."/>
            <person name="Grigoriev I.V."/>
            <person name="Jeffries T.W."/>
        </authorList>
    </citation>
    <scope>NUCLEOTIDE SEQUENCE [LARGE SCALE GENOMIC DNA]</scope>
    <source>
        <strain evidence="3">NRRL Y-17324</strain>
    </source>
</reference>
<dbReference type="SMART" id="SM00671">
    <property type="entry name" value="SEL1"/>
    <property type="match status" value="3"/>
</dbReference>
<dbReference type="InterPro" id="IPR011990">
    <property type="entry name" value="TPR-like_helical_dom_sf"/>
</dbReference>
<dbReference type="RefSeq" id="XP_020063052.1">
    <property type="nucleotide sequence ID" value="XM_020210417.1"/>
</dbReference>
<dbReference type="EMBL" id="KV453914">
    <property type="protein sequence ID" value="ODV77930.1"/>
    <property type="molecule type" value="Genomic_DNA"/>
</dbReference>
<protein>
    <submittedName>
        <fullName evidence="2">HCP-like protein</fullName>
    </submittedName>
</protein>
<dbReference type="SUPFAM" id="SSF81901">
    <property type="entry name" value="HCP-like"/>
    <property type="match status" value="1"/>
</dbReference>
<dbReference type="Gene3D" id="1.25.40.10">
    <property type="entry name" value="Tetratricopeptide repeat domain"/>
    <property type="match status" value="2"/>
</dbReference>
<dbReference type="PANTHER" id="PTHR46430">
    <property type="entry name" value="PROTEIN SKT5-RELATED"/>
    <property type="match status" value="1"/>
</dbReference>
<keyword evidence="3" id="KW-1185">Reference proteome</keyword>
<proteinExistence type="predicted"/>
<dbReference type="AlphaFoldDB" id="A0A1E4SEM6"/>
<organism evidence="2 3">
    <name type="scientific">Suhomyces tanzawaensis NRRL Y-17324</name>
    <dbReference type="NCBI Taxonomy" id="984487"/>
    <lineage>
        <taxon>Eukaryota</taxon>
        <taxon>Fungi</taxon>
        <taxon>Dikarya</taxon>
        <taxon>Ascomycota</taxon>
        <taxon>Saccharomycotina</taxon>
        <taxon>Pichiomycetes</taxon>
        <taxon>Debaryomycetaceae</taxon>
        <taxon>Suhomyces</taxon>
    </lineage>
</organism>
<dbReference type="InterPro" id="IPR006597">
    <property type="entry name" value="Sel1-like"/>
</dbReference>
<dbReference type="Pfam" id="PF08238">
    <property type="entry name" value="Sel1"/>
    <property type="match status" value="5"/>
</dbReference>
<evidence type="ECO:0000313" key="3">
    <source>
        <dbReference type="Proteomes" id="UP000094285"/>
    </source>
</evidence>
<dbReference type="PANTHER" id="PTHR46430:SF3">
    <property type="entry name" value="ACTIVATOR OF C KINASE PROTEIN 1"/>
    <property type="match status" value="1"/>
</dbReference>
<gene>
    <name evidence="2" type="ORF">CANTADRAFT_55212</name>
</gene>